<sequence length="135" mass="15271">MEQHSVSRADDGLPATSTATDGAHAVRLPPFWSQHLEVWFLQAEGSFRLANLISQDVRFSHVQASLPREVALEVYDILARPPAYYPYDALRAAILERTMLSGRQRLQQLVLAENWATVTHRNFSARCRHFSATVP</sequence>
<accession>A0AC60QVX7</accession>
<evidence type="ECO:0000313" key="2">
    <source>
        <dbReference type="Proteomes" id="UP000805193"/>
    </source>
</evidence>
<protein>
    <submittedName>
        <fullName evidence="1">Uncharacterized protein</fullName>
    </submittedName>
</protein>
<dbReference type="EMBL" id="JABSTQ010002877">
    <property type="protein sequence ID" value="KAG0443802.1"/>
    <property type="molecule type" value="Genomic_DNA"/>
</dbReference>
<comment type="caution">
    <text evidence="1">The sequence shown here is derived from an EMBL/GenBank/DDBJ whole genome shotgun (WGS) entry which is preliminary data.</text>
</comment>
<keyword evidence="2" id="KW-1185">Reference proteome</keyword>
<reference evidence="1 2" key="1">
    <citation type="journal article" date="2020" name="Cell">
        <title>Large-Scale Comparative Analyses of Tick Genomes Elucidate Their Genetic Diversity and Vector Capacities.</title>
        <authorList>
            <consortium name="Tick Genome and Microbiome Consortium (TIGMIC)"/>
            <person name="Jia N."/>
            <person name="Wang J."/>
            <person name="Shi W."/>
            <person name="Du L."/>
            <person name="Sun Y."/>
            <person name="Zhan W."/>
            <person name="Jiang J.F."/>
            <person name="Wang Q."/>
            <person name="Zhang B."/>
            <person name="Ji P."/>
            <person name="Bell-Sakyi L."/>
            <person name="Cui X.M."/>
            <person name="Yuan T.T."/>
            <person name="Jiang B.G."/>
            <person name="Yang W.F."/>
            <person name="Lam T.T."/>
            <person name="Chang Q.C."/>
            <person name="Ding S.J."/>
            <person name="Wang X.J."/>
            <person name="Zhu J.G."/>
            <person name="Ruan X.D."/>
            <person name="Zhao L."/>
            <person name="Wei J.T."/>
            <person name="Ye R.Z."/>
            <person name="Que T.C."/>
            <person name="Du C.H."/>
            <person name="Zhou Y.H."/>
            <person name="Cheng J.X."/>
            <person name="Dai P.F."/>
            <person name="Guo W.B."/>
            <person name="Han X.H."/>
            <person name="Huang E.J."/>
            <person name="Li L.F."/>
            <person name="Wei W."/>
            <person name="Gao Y.C."/>
            <person name="Liu J.Z."/>
            <person name="Shao H.Z."/>
            <person name="Wang X."/>
            <person name="Wang C.C."/>
            <person name="Yang T.C."/>
            <person name="Huo Q.B."/>
            <person name="Li W."/>
            <person name="Chen H.Y."/>
            <person name="Chen S.E."/>
            <person name="Zhou L.G."/>
            <person name="Ni X.B."/>
            <person name="Tian J.H."/>
            <person name="Sheng Y."/>
            <person name="Liu T."/>
            <person name="Pan Y.S."/>
            <person name="Xia L.Y."/>
            <person name="Li J."/>
            <person name="Zhao F."/>
            <person name="Cao W.C."/>
        </authorList>
    </citation>
    <scope>NUCLEOTIDE SEQUENCE [LARGE SCALE GENOMIC DNA]</scope>
    <source>
        <strain evidence="1">Iper-2018</strain>
    </source>
</reference>
<proteinExistence type="predicted"/>
<gene>
    <name evidence="1" type="ORF">HPB47_014511</name>
</gene>
<name>A0AC60QVX7_IXOPE</name>
<organism evidence="1 2">
    <name type="scientific">Ixodes persulcatus</name>
    <name type="common">Taiga tick</name>
    <dbReference type="NCBI Taxonomy" id="34615"/>
    <lineage>
        <taxon>Eukaryota</taxon>
        <taxon>Metazoa</taxon>
        <taxon>Ecdysozoa</taxon>
        <taxon>Arthropoda</taxon>
        <taxon>Chelicerata</taxon>
        <taxon>Arachnida</taxon>
        <taxon>Acari</taxon>
        <taxon>Parasitiformes</taxon>
        <taxon>Ixodida</taxon>
        <taxon>Ixodoidea</taxon>
        <taxon>Ixodidae</taxon>
        <taxon>Ixodinae</taxon>
        <taxon>Ixodes</taxon>
    </lineage>
</organism>
<dbReference type="Proteomes" id="UP000805193">
    <property type="component" value="Unassembled WGS sequence"/>
</dbReference>
<evidence type="ECO:0000313" key="1">
    <source>
        <dbReference type="EMBL" id="KAG0443802.1"/>
    </source>
</evidence>